<keyword evidence="1" id="KW-0678">Repressor</keyword>
<dbReference type="SMART" id="SM00342">
    <property type="entry name" value="HTH_ARAC"/>
    <property type="match status" value="1"/>
</dbReference>
<dbReference type="PRINTS" id="PR00032">
    <property type="entry name" value="HTHARAC"/>
</dbReference>
<evidence type="ECO:0000256" key="6">
    <source>
        <dbReference type="ARBA" id="ARBA00044978"/>
    </source>
</evidence>
<reference evidence="8" key="1">
    <citation type="submission" date="2024-07" db="EMBL/GenBank/DDBJ databases">
        <authorList>
            <person name="Pedron J."/>
        </authorList>
    </citation>
    <scope>NUCLEOTIDE SEQUENCE</scope>
    <source>
        <strain evidence="8">A003-S1-M15</strain>
    </source>
</reference>
<dbReference type="InterPro" id="IPR009057">
    <property type="entry name" value="Homeodomain-like_sf"/>
</dbReference>
<keyword evidence="5" id="KW-0804">Transcription</keyword>
<evidence type="ECO:0000256" key="1">
    <source>
        <dbReference type="ARBA" id="ARBA00022491"/>
    </source>
</evidence>
<dbReference type="GeneID" id="302582740"/>
<dbReference type="InterPro" id="IPR018062">
    <property type="entry name" value="HTH_AraC-typ_CS"/>
</dbReference>
<name>A0AB39IPB9_9GAMM</name>
<dbReference type="PROSITE" id="PS01124">
    <property type="entry name" value="HTH_ARAC_FAMILY_2"/>
    <property type="match status" value="1"/>
</dbReference>
<dbReference type="PANTHER" id="PTHR11019">
    <property type="entry name" value="HTH-TYPE TRANSCRIPTIONAL REGULATOR NIMR"/>
    <property type="match status" value="1"/>
</dbReference>
<dbReference type="SUPFAM" id="SSF46689">
    <property type="entry name" value="Homeodomain-like"/>
    <property type="match status" value="1"/>
</dbReference>
<accession>A0AB39IPB9</accession>
<feature type="domain" description="HTH araC/xylS-type" evidence="7">
    <location>
        <begin position="160"/>
        <end position="257"/>
    </location>
</feature>
<evidence type="ECO:0000256" key="4">
    <source>
        <dbReference type="ARBA" id="ARBA00023159"/>
    </source>
</evidence>
<keyword evidence="2" id="KW-0805">Transcription regulation</keyword>
<dbReference type="PROSITE" id="PS00041">
    <property type="entry name" value="HTH_ARAC_FAMILY_1"/>
    <property type="match status" value="1"/>
</dbReference>
<gene>
    <name evidence="8" type="ORF">LF929_013685</name>
</gene>
<keyword evidence="3" id="KW-0238">DNA-binding</keyword>
<dbReference type="InterPro" id="IPR003313">
    <property type="entry name" value="AraC-bd"/>
</dbReference>
<dbReference type="InterPro" id="IPR020449">
    <property type="entry name" value="Tscrpt_reg_AraC-type_HTH"/>
</dbReference>
<dbReference type="AlphaFoldDB" id="A0AB39IPB9"/>
<evidence type="ECO:0000256" key="5">
    <source>
        <dbReference type="ARBA" id="ARBA00023163"/>
    </source>
</evidence>
<dbReference type="SUPFAM" id="SSF51182">
    <property type="entry name" value="RmlC-like cupins"/>
    <property type="match status" value="1"/>
</dbReference>
<dbReference type="Pfam" id="PF12833">
    <property type="entry name" value="HTH_18"/>
    <property type="match status" value="1"/>
</dbReference>
<evidence type="ECO:0000256" key="3">
    <source>
        <dbReference type="ARBA" id="ARBA00023125"/>
    </source>
</evidence>
<dbReference type="InterPro" id="IPR011051">
    <property type="entry name" value="RmlC_Cupin_sf"/>
</dbReference>
<dbReference type="PANTHER" id="PTHR11019:SF159">
    <property type="entry name" value="TRANSCRIPTIONAL REGULATOR-RELATED"/>
    <property type="match status" value="1"/>
</dbReference>
<dbReference type="Pfam" id="PF02311">
    <property type="entry name" value="AraC_binding"/>
    <property type="match status" value="1"/>
</dbReference>
<dbReference type="GO" id="GO:0003700">
    <property type="term" value="F:DNA-binding transcription factor activity"/>
    <property type="evidence" value="ECO:0007669"/>
    <property type="project" value="InterPro"/>
</dbReference>
<sequence length="263" mass="28908">MTDPLIPLTLASSAEGPALFVVVRHSGVIRETALHHHARGQLIGAEHGLLTVDAGNHRWIVPATHAVWIPPAMLHGLCSHGPYSGWSVYVTASACTELPDKPSILSVTGLLREAITRAAAWEETALNESQERLVSVILDEICSLPQVDLGLPMPQDARLLKIARALSEQPDDDRNMEEWADWAGISSRTLTRRFHAETGFSFSEWRQRVRLLRALELLAAGKPVTAVALGLGYDNVSAFIALFRRVFGTTPGRYKTQKLSRLL</sequence>
<organism evidence="8">
    <name type="scientific">Dickeya oryzae</name>
    <dbReference type="NCBI Taxonomy" id="1240404"/>
    <lineage>
        <taxon>Bacteria</taxon>
        <taxon>Pseudomonadati</taxon>
        <taxon>Pseudomonadota</taxon>
        <taxon>Gammaproteobacteria</taxon>
        <taxon>Enterobacterales</taxon>
        <taxon>Pectobacteriaceae</taxon>
        <taxon>Dickeya</taxon>
    </lineage>
</organism>
<dbReference type="EMBL" id="CP162670">
    <property type="protein sequence ID" value="XDL23326.1"/>
    <property type="molecule type" value="Genomic_DNA"/>
</dbReference>
<dbReference type="RefSeq" id="WP_368678945.1">
    <property type="nucleotide sequence ID" value="NZ_CP162670.1"/>
</dbReference>
<dbReference type="Gene3D" id="1.10.10.60">
    <property type="entry name" value="Homeodomain-like"/>
    <property type="match status" value="1"/>
</dbReference>
<proteinExistence type="predicted"/>
<evidence type="ECO:0000256" key="2">
    <source>
        <dbReference type="ARBA" id="ARBA00023015"/>
    </source>
</evidence>
<dbReference type="CDD" id="cd06124">
    <property type="entry name" value="cupin_NimR-like_N"/>
    <property type="match status" value="1"/>
</dbReference>
<evidence type="ECO:0000259" key="7">
    <source>
        <dbReference type="PROSITE" id="PS01124"/>
    </source>
</evidence>
<protein>
    <recommendedName>
        <fullName evidence="6">Arabinose operon regulatory protein</fullName>
    </recommendedName>
</protein>
<dbReference type="GO" id="GO:0043565">
    <property type="term" value="F:sequence-specific DNA binding"/>
    <property type="evidence" value="ECO:0007669"/>
    <property type="project" value="InterPro"/>
</dbReference>
<dbReference type="FunFam" id="1.10.10.60:FF:000132">
    <property type="entry name" value="AraC family transcriptional regulator"/>
    <property type="match status" value="1"/>
</dbReference>
<dbReference type="InterPro" id="IPR018060">
    <property type="entry name" value="HTH_AraC"/>
</dbReference>
<keyword evidence="4" id="KW-0010">Activator</keyword>
<evidence type="ECO:0000313" key="8">
    <source>
        <dbReference type="EMBL" id="XDL23326.1"/>
    </source>
</evidence>